<dbReference type="PANTHER" id="PTHR30535:SF4">
    <property type="entry name" value="HEMIN-BINDING PERIPLASMIC PROTEIN HMUT"/>
    <property type="match status" value="1"/>
</dbReference>
<gene>
    <name evidence="2" type="ORF">SAMN05216236_13639</name>
</gene>
<dbReference type="eggNOG" id="COG4558">
    <property type="taxonomic scope" value="Bacteria"/>
</dbReference>
<dbReference type="STRING" id="999627.SAMN05216236_13639"/>
<dbReference type="EMBL" id="FPAW01000036">
    <property type="protein sequence ID" value="SFU16068.1"/>
    <property type="molecule type" value="Genomic_DNA"/>
</dbReference>
<reference evidence="2 3" key="1">
    <citation type="submission" date="2016-10" db="EMBL/GenBank/DDBJ databases">
        <authorList>
            <person name="de Groot N.N."/>
        </authorList>
    </citation>
    <scope>NUCLEOTIDE SEQUENCE [LARGE SCALE GENOMIC DNA]</scope>
    <source>
        <strain evidence="2 3">CGMCC 1.10959</strain>
    </source>
</reference>
<dbReference type="PANTHER" id="PTHR30535">
    <property type="entry name" value="VITAMIN B12-BINDING PROTEIN"/>
    <property type="match status" value="1"/>
</dbReference>
<dbReference type="Pfam" id="PF01497">
    <property type="entry name" value="Peripla_BP_2"/>
    <property type="match status" value="1"/>
</dbReference>
<sequence>MSGSKNSAYQTTLLIFMIALWGAGVAPWVSAGAAQQADPYADVLSIGGSVTEIVYALDQGHRLIARDTTSTYPEKAAGLPDVGYMRALSPEGVLSVRPELIISENGAGPPETIEILEEAAIPFVVVPDDYSRDGVVAKIRAVGEALGAIQQAEALAAEVSVQLDKAVAQSGAYDGAPKKVLFILSTQGGRILASGTNTAADGIIKLAGAENAVTAFEGYKPMTDEAVSAAAPDVILMMDRGGDFGAADDELFAMPAIVATPAAANRAVVRMNGLYLLGFGPRTAEAVLDLNAALYGS</sequence>
<dbReference type="InterPro" id="IPR050902">
    <property type="entry name" value="ABC_Transporter_SBP"/>
</dbReference>
<name>A0A1I7DWL3_9RHOB</name>
<accession>A0A1I7DWL3</accession>
<dbReference type="PROSITE" id="PS50983">
    <property type="entry name" value="FE_B12_PBP"/>
    <property type="match status" value="1"/>
</dbReference>
<dbReference type="InterPro" id="IPR002491">
    <property type="entry name" value="ABC_transptr_periplasmic_BD"/>
</dbReference>
<protein>
    <submittedName>
        <fullName evidence="2">Iron complex transport system substrate-binding protein</fullName>
    </submittedName>
</protein>
<proteinExistence type="predicted"/>
<evidence type="ECO:0000259" key="1">
    <source>
        <dbReference type="PROSITE" id="PS50983"/>
    </source>
</evidence>
<dbReference type="CDD" id="cd01149">
    <property type="entry name" value="HutB"/>
    <property type="match status" value="1"/>
</dbReference>
<evidence type="ECO:0000313" key="2">
    <source>
        <dbReference type="EMBL" id="SFU16068.1"/>
    </source>
</evidence>
<organism evidence="2 3">
    <name type="scientific">Sedimentitalea nanhaiensis</name>
    <dbReference type="NCBI Taxonomy" id="999627"/>
    <lineage>
        <taxon>Bacteria</taxon>
        <taxon>Pseudomonadati</taxon>
        <taxon>Pseudomonadota</taxon>
        <taxon>Alphaproteobacteria</taxon>
        <taxon>Rhodobacterales</taxon>
        <taxon>Paracoccaceae</taxon>
        <taxon>Sedimentitalea</taxon>
    </lineage>
</organism>
<dbReference type="Gene3D" id="3.40.50.1980">
    <property type="entry name" value="Nitrogenase molybdenum iron protein domain"/>
    <property type="match status" value="2"/>
</dbReference>
<evidence type="ECO:0000313" key="3">
    <source>
        <dbReference type="Proteomes" id="UP000182466"/>
    </source>
</evidence>
<dbReference type="AlphaFoldDB" id="A0A1I7DWL3"/>
<dbReference type="Proteomes" id="UP000182466">
    <property type="component" value="Unassembled WGS sequence"/>
</dbReference>
<keyword evidence="3" id="KW-1185">Reference proteome</keyword>
<feature type="domain" description="Fe/B12 periplasmic-binding" evidence="1">
    <location>
        <begin position="42"/>
        <end position="297"/>
    </location>
</feature>
<dbReference type="SUPFAM" id="SSF53807">
    <property type="entry name" value="Helical backbone' metal receptor"/>
    <property type="match status" value="1"/>
</dbReference>